<comment type="caution">
    <text evidence="2">The sequence shown here is derived from an EMBL/GenBank/DDBJ whole genome shotgun (WGS) entry which is preliminary data.</text>
</comment>
<evidence type="ECO:0000313" key="2">
    <source>
        <dbReference type="EMBL" id="KAJ1090813.1"/>
    </source>
</evidence>
<protein>
    <submittedName>
        <fullName evidence="2">Uncharacterized protein</fullName>
    </submittedName>
</protein>
<evidence type="ECO:0000313" key="3">
    <source>
        <dbReference type="Proteomes" id="UP001066276"/>
    </source>
</evidence>
<dbReference type="AlphaFoldDB" id="A0AAV7LMZ1"/>
<feature type="region of interest" description="Disordered" evidence="1">
    <location>
        <begin position="90"/>
        <end position="118"/>
    </location>
</feature>
<accession>A0AAV7LMZ1</accession>
<reference evidence="2" key="1">
    <citation type="journal article" date="2022" name="bioRxiv">
        <title>Sequencing and chromosome-scale assembly of the giantPleurodeles waltlgenome.</title>
        <authorList>
            <person name="Brown T."/>
            <person name="Elewa A."/>
            <person name="Iarovenko S."/>
            <person name="Subramanian E."/>
            <person name="Araus A.J."/>
            <person name="Petzold A."/>
            <person name="Susuki M."/>
            <person name="Suzuki K.-i.T."/>
            <person name="Hayashi T."/>
            <person name="Toyoda A."/>
            <person name="Oliveira C."/>
            <person name="Osipova E."/>
            <person name="Leigh N.D."/>
            <person name="Simon A."/>
            <person name="Yun M.H."/>
        </authorList>
    </citation>
    <scope>NUCLEOTIDE SEQUENCE</scope>
    <source>
        <strain evidence="2">20211129_DDA</strain>
        <tissue evidence="2">Liver</tissue>
    </source>
</reference>
<evidence type="ECO:0000256" key="1">
    <source>
        <dbReference type="SAM" id="MobiDB-lite"/>
    </source>
</evidence>
<dbReference type="EMBL" id="JANPWB010000015">
    <property type="protein sequence ID" value="KAJ1090813.1"/>
    <property type="molecule type" value="Genomic_DNA"/>
</dbReference>
<dbReference type="Proteomes" id="UP001066276">
    <property type="component" value="Chromosome 11"/>
</dbReference>
<organism evidence="2 3">
    <name type="scientific">Pleurodeles waltl</name>
    <name type="common">Iberian ribbed newt</name>
    <dbReference type="NCBI Taxonomy" id="8319"/>
    <lineage>
        <taxon>Eukaryota</taxon>
        <taxon>Metazoa</taxon>
        <taxon>Chordata</taxon>
        <taxon>Craniata</taxon>
        <taxon>Vertebrata</taxon>
        <taxon>Euteleostomi</taxon>
        <taxon>Amphibia</taxon>
        <taxon>Batrachia</taxon>
        <taxon>Caudata</taxon>
        <taxon>Salamandroidea</taxon>
        <taxon>Salamandridae</taxon>
        <taxon>Pleurodelinae</taxon>
        <taxon>Pleurodeles</taxon>
    </lineage>
</organism>
<feature type="region of interest" description="Disordered" evidence="1">
    <location>
        <begin position="47"/>
        <end position="72"/>
    </location>
</feature>
<name>A0AAV7LMZ1_PLEWA</name>
<feature type="compositionally biased region" description="Basic and acidic residues" evidence="1">
    <location>
        <begin position="50"/>
        <end position="66"/>
    </location>
</feature>
<sequence>MAERKKEFIQLLTRLEETSQIQIVTFKTNHLNHLLFTGTSQAGFSQVNWTREEDRKEQTTDSKTARGEAAGADMVTNSSVMYVIHEQLNTDHPEEKRCSSRNATCKPTLPHRARLVKG</sequence>
<proteinExistence type="predicted"/>
<feature type="compositionally biased region" description="Basic residues" evidence="1">
    <location>
        <begin position="109"/>
        <end position="118"/>
    </location>
</feature>
<gene>
    <name evidence="2" type="ORF">NDU88_003942</name>
</gene>
<keyword evidence="3" id="KW-1185">Reference proteome</keyword>